<feature type="chain" id="PRO_5020607583" description="Lipoprotein" evidence="1">
    <location>
        <begin position="24"/>
        <end position="110"/>
    </location>
</feature>
<reference evidence="2 3" key="1">
    <citation type="submission" date="2019-04" db="EMBL/GenBank/DDBJ databases">
        <title>Phreatobacter aquaticus sp. nov.</title>
        <authorList>
            <person name="Choi A."/>
        </authorList>
    </citation>
    <scope>NUCLEOTIDE SEQUENCE [LARGE SCALE GENOMIC DNA]</scope>
    <source>
        <strain evidence="2 3">KCTC 52518</strain>
    </source>
</reference>
<dbReference type="OrthoDB" id="9846459at2"/>
<dbReference type="PROSITE" id="PS51257">
    <property type="entry name" value="PROKAR_LIPOPROTEIN"/>
    <property type="match status" value="1"/>
</dbReference>
<evidence type="ECO:0000256" key="1">
    <source>
        <dbReference type="SAM" id="SignalP"/>
    </source>
</evidence>
<keyword evidence="1" id="KW-0732">Signal</keyword>
<dbReference type="EMBL" id="CP039690">
    <property type="protein sequence ID" value="QCI67268.1"/>
    <property type="molecule type" value="Genomic_DNA"/>
</dbReference>
<dbReference type="KEGG" id="pstg:E8M01_25375"/>
<organism evidence="2 3">
    <name type="scientific">Phreatobacter stygius</name>
    <dbReference type="NCBI Taxonomy" id="1940610"/>
    <lineage>
        <taxon>Bacteria</taxon>
        <taxon>Pseudomonadati</taxon>
        <taxon>Pseudomonadota</taxon>
        <taxon>Alphaproteobacteria</taxon>
        <taxon>Hyphomicrobiales</taxon>
        <taxon>Phreatobacteraceae</taxon>
        <taxon>Phreatobacter</taxon>
    </lineage>
</organism>
<proteinExistence type="predicted"/>
<keyword evidence="3" id="KW-1185">Reference proteome</keyword>
<name>A0A4D7BAW1_9HYPH</name>
<evidence type="ECO:0008006" key="4">
    <source>
        <dbReference type="Google" id="ProtNLM"/>
    </source>
</evidence>
<evidence type="ECO:0000313" key="2">
    <source>
        <dbReference type="EMBL" id="QCI67268.1"/>
    </source>
</evidence>
<evidence type="ECO:0000313" key="3">
    <source>
        <dbReference type="Proteomes" id="UP000298781"/>
    </source>
</evidence>
<sequence>MRLSIIPVLLLTFVLAGCSTAMAPPIVVNSARAMEEEAACIGTLFRTRLELVRVANLRDGVEIVSVDQVGLIVARAEIRRVGRGSRVALEVRDFARYFYEDMVHRCAGTR</sequence>
<dbReference type="AlphaFoldDB" id="A0A4D7BAW1"/>
<dbReference type="RefSeq" id="WP_136962701.1">
    <property type="nucleotide sequence ID" value="NZ_CP039690.1"/>
</dbReference>
<dbReference type="Proteomes" id="UP000298781">
    <property type="component" value="Chromosome"/>
</dbReference>
<protein>
    <recommendedName>
        <fullName evidence="4">Lipoprotein</fullName>
    </recommendedName>
</protein>
<gene>
    <name evidence="2" type="ORF">E8M01_25375</name>
</gene>
<feature type="signal peptide" evidence="1">
    <location>
        <begin position="1"/>
        <end position="23"/>
    </location>
</feature>
<accession>A0A4D7BAW1</accession>